<name>A0AAN8UTM5_9MAGN</name>
<reference evidence="1 2" key="1">
    <citation type="submission" date="2023-12" db="EMBL/GenBank/DDBJ databases">
        <title>A high-quality genome assembly for Dillenia turbinata (Dilleniales).</title>
        <authorList>
            <person name="Chanderbali A."/>
        </authorList>
    </citation>
    <scope>NUCLEOTIDE SEQUENCE [LARGE SCALE GENOMIC DNA]</scope>
    <source>
        <strain evidence="1">LSX21</strain>
        <tissue evidence="1">Leaf</tissue>
    </source>
</reference>
<accession>A0AAN8UTM5</accession>
<evidence type="ECO:0000313" key="1">
    <source>
        <dbReference type="EMBL" id="KAK6915718.1"/>
    </source>
</evidence>
<dbReference type="GO" id="GO:0005737">
    <property type="term" value="C:cytoplasm"/>
    <property type="evidence" value="ECO:0007669"/>
    <property type="project" value="TreeGrafter"/>
</dbReference>
<dbReference type="GO" id="GO:0072354">
    <property type="term" value="F:histone H3T3 kinase activity"/>
    <property type="evidence" value="ECO:0007669"/>
    <property type="project" value="TreeGrafter"/>
</dbReference>
<protein>
    <submittedName>
        <fullName evidence="1">Uncharacterized protein</fullName>
    </submittedName>
</protein>
<dbReference type="Proteomes" id="UP001370490">
    <property type="component" value="Unassembled WGS sequence"/>
</dbReference>
<dbReference type="PANTHER" id="PTHR24419">
    <property type="entry name" value="INTERLEUKIN-1 RECEPTOR-ASSOCIATED KINASE"/>
    <property type="match status" value="1"/>
</dbReference>
<dbReference type="GO" id="GO:0005634">
    <property type="term" value="C:nucleus"/>
    <property type="evidence" value="ECO:0007669"/>
    <property type="project" value="TreeGrafter"/>
</dbReference>
<dbReference type="AlphaFoldDB" id="A0AAN8UTM5"/>
<organism evidence="1 2">
    <name type="scientific">Dillenia turbinata</name>
    <dbReference type="NCBI Taxonomy" id="194707"/>
    <lineage>
        <taxon>Eukaryota</taxon>
        <taxon>Viridiplantae</taxon>
        <taxon>Streptophyta</taxon>
        <taxon>Embryophyta</taxon>
        <taxon>Tracheophyta</taxon>
        <taxon>Spermatophyta</taxon>
        <taxon>Magnoliopsida</taxon>
        <taxon>eudicotyledons</taxon>
        <taxon>Gunneridae</taxon>
        <taxon>Pentapetalae</taxon>
        <taxon>Dilleniales</taxon>
        <taxon>Dilleniaceae</taxon>
        <taxon>Dillenia</taxon>
    </lineage>
</organism>
<keyword evidence="2" id="KW-1185">Reference proteome</keyword>
<sequence>MLPLFTEEEDRRTLFKRGTCVVWGNSDFGVERRRSLAANKRITFICTLYCSTKDGTSGSLAKILETPRVGVKSIGGNSFDTTNMKTPTKAPLSVQSDLQSLRRRFSSAFTNKEVLERLIRLKNCLAKQLRLDDKYCENIDAAVEKLSLSSQPLSSDANHVDPFSALLRVCGQSAPSTLLDVLSKLSLHGMNRISQSFNRALYPLYPLLGAYLIRQRSKELLEEAILSCTLNRLRECGAQAQNSCTSFIETKDLKVCQGPYDPVLIQAWEDWDAEHGSESDHPKEFPEKQVSCTFDLVMYQLSLTLLQLHWPWRKLHMNLNTGIYTGVAISIFEETSSSRKDVPALQFTLQGKHMFVKTRLQISIMDFTLSRINTGEVILFLHLSANPELFEGPKGDKQKELVASLASEKAWNLIGHQEWGIAALMKIAPLPLLLLSTTYFLANGIPAIFMITQFPQDECLLVDILLLKKSIISLVP</sequence>
<dbReference type="Gene3D" id="1.10.510.10">
    <property type="entry name" value="Transferase(Phosphotransferase) domain 1"/>
    <property type="match status" value="1"/>
</dbReference>
<comment type="caution">
    <text evidence="1">The sequence shown here is derived from an EMBL/GenBank/DDBJ whole genome shotgun (WGS) entry which is preliminary data.</text>
</comment>
<evidence type="ECO:0000313" key="2">
    <source>
        <dbReference type="Proteomes" id="UP001370490"/>
    </source>
</evidence>
<dbReference type="GO" id="GO:0000278">
    <property type="term" value="P:mitotic cell cycle"/>
    <property type="evidence" value="ECO:0007669"/>
    <property type="project" value="TreeGrafter"/>
</dbReference>
<gene>
    <name evidence="1" type="ORF">RJ641_020835</name>
</gene>
<proteinExistence type="predicted"/>
<dbReference type="GO" id="GO:0035556">
    <property type="term" value="P:intracellular signal transduction"/>
    <property type="evidence" value="ECO:0007669"/>
    <property type="project" value="TreeGrafter"/>
</dbReference>
<dbReference type="PANTHER" id="PTHR24419:SF18">
    <property type="entry name" value="SERINE_THREONINE-PROTEIN KINASE HASPIN"/>
    <property type="match status" value="1"/>
</dbReference>
<dbReference type="EMBL" id="JBAMMX010000025">
    <property type="protein sequence ID" value="KAK6915718.1"/>
    <property type="molecule type" value="Genomic_DNA"/>
</dbReference>
<dbReference type="Gene3D" id="3.30.200.20">
    <property type="entry name" value="Phosphorylase Kinase, domain 1"/>
    <property type="match status" value="1"/>
</dbReference>